<protein>
    <recommendedName>
        <fullName evidence="1">Tf2-1-like SH3-like domain-containing protein</fullName>
    </recommendedName>
</protein>
<gene>
    <name evidence="2" type="ORF">PILCRDRAFT_28558</name>
</gene>
<dbReference type="OrthoDB" id="3268967at2759"/>
<proteinExistence type="predicted"/>
<feature type="non-terminal residue" evidence="2">
    <location>
        <position position="81"/>
    </location>
</feature>
<name>A0A0C3CEP5_PILCF</name>
<sequence length="81" mass="9404">KFFPRYDGPYTIIDTHPETSDYTLELPNSPNIFPTFHSSELKPHFPNDRSLFPSRNMAEPQPVVTNKGLEEYLVQEIIDSH</sequence>
<reference evidence="3" key="2">
    <citation type="submission" date="2015-01" db="EMBL/GenBank/DDBJ databases">
        <title>Evolutionary Origins and Diversification of the Mycorrhizal Mutualists.</title>
        <authorList>
            <consortium name="DOE Joint Genome Institute"/>
            <consortium name="Mycorrhizal Genomics Consortium"/>
            <person name="Kohler A."/>
            <person name="Kuo A."/>
            <person name="Nagy L.G."/>
            <person name="Floudas D."/>
            <person name="Copeland A."/>
            <person name="Barry K.W."/>
            <person name="Cichocki N."/>
            <person name="Veneault-Fourrey C."/>
            <person name="LaButti K."/>
            <person name="Lindquist E.A."/>
            <person name="Lipzen A."/>
            <person name="Lundell T."/>
            <person name="Morin E."/>
            <person name="Murat C."/>
            <person name="Riley R."/>
            <person name="Ohm R."/>
            <person name="Sun H."/>
            <person name="Tunlid A."/>
            <person name="Henrissat B."/>
            <person name="Grigoriev I.V."/>
            <person name="Hibbett D.S."/>
            <person name="Martin F."/>
        </authorList>
    </citation>
    <scope>NUCLEOTIDE SEQUENCE [LARGE SCALE GENOMIC DNA]</scope>
    <source>
        <strain evidence="3">F 1598</strain>
    </source>
</reference>
<reference evidence="2 3" key="1">
    <citation type="submission" date="2014-04" db="EMBL/GenBank/DDBJ databases">
        <authorList>
            <consortium name="DOE Joint Genome Institute"/>
            <person name="Kuo A."/>
            <person name="Tarkka M."/>
            <person name="Buscot F."/>
            <person name="Kohler A."/>
            <person name="Nagy L.G."/>
            <person name="Floudas D."/>
            <person name="Copeland A."/>
            <person name="Barry K.W."/>
            <person name="Cichocki N."/>
            <person name="Veneault-Fourrey C."/>
            <person name="LaButti K."/>
            <person name="Lindquist E.A."/>
            <person name="Lipzen A."/>
            <person name="Lundell T."/>
            <person name="Morin E."/>
            <person name="Murat C."/>
            <person name="Sun H."/>
            <person name="Tunlid A."/>
            <person name="Henrissat B."/>
            <person name="Grigoriev I.V."/>
            <person name="Hibbett D.S."/>
            <person name="Martin F."/>
            <person name="Nordberg H.P."/>
            <person name="Cantor M.N."/>
            <person name="Hua S.X."/>
        </authorList>
    </citation>
    <scope>NUCLEOTIDE SEQUENCE [LARGE SCALE GENOMIC DNA]</scope>
    <source>
        <strain evidence="2 3">F 1598</strain>
    </source>
</reference>
<dbReference type="EMBL" id="KN832977">
    <property type="protein sequence ID" value="KIM88192.1"/>
    <property type="molecule type" value="Genomic_DNA"/>
</dbReference>
<dbReference type="Pfam" id="PF24626">
    <property type="entry name" value="SH3_Tf2-1"/>
    <property type="match status" value="1"/>
</dbReference>
<feature type="non-terminal residue" evidence="2">
    <location>
        <position position="1"/>
    </location>
</feature>
<dbReference type="AlphaFoldDB" id="A0A0C3CEP5"/>
<dbReference type="STRING" id="765440.A0A0C3CEP5"/>
<keyword evidence="3" id="KW-1185">Reference proteome</keyword>
<dbReference type="Proteomes" id="UP000054166">
    <property type="component" value="Unassembled WGS sequence"/>
</dbReference>
<evidence type="ECO:0000313" key="3">
    <source>
        <dbReference type="Proteomes" id="UP000054166"/>
    </source>
</evidence>
<organism evidence="2 3">
    <name type="scientific">Piloderma croceum (strain F 1598)</name>
    <dbReference type="NCBI Taxonomy" id="765440"/>
    <lineage>
        <taxon>Eukaryota</taxon>
        <taxon>Fungi</taxon>
        <taxon>Dikarya</taxon>
        <taxon>Basidiomycota</taxon>
        <taxon>Agaricomycotina</taxon>
        <taxon>Agaricomycetes</taxon>
        <taxon>Agaricomycetidae</taxon>
        <taxon>Atheliales</taxon>
        <taxon>Atheliaceae</taxon>
        <taxon>Piloderma</taxon>
    </lineage>
</organism>
<feature type="domain" description="Tf2-1-like SH3-like" evidence="1">
    <location>
        <begin position="1"/>
        <end position="44"/>
    </location>
</feature>
<evidence type="ECO:0000259" key="1">
    <source>
        <dbReference type="Pfam" id="PF24626"/>
    </source>
</evidence>
<dbReference type="HOGENOM" id="CLU_180976_0_0_1"/>
<accession>A0A0C3CEP5</accession>
<evidence type="ECO:0000313" key="2">
    <source>
        <dbReference type="EMBL" id="KIM88192.1"/>
    </source>
</evidence>
<dbReference type="InterPro" id="IPR056924">
    <property type="entry name" value="SH3_Tf2-1"/>
</dbReference>
<dbReference type="InParanoid" id="A0A0C3CEP5"/>